<keyword evidence="1" id="KW-0472">Membrane</keyword>
<name>A0A2M7FQ25_9BACT</name>
<protein>
    <submittedName>
        <fullName evidence="2">Uncharacterized protein</fullName>
    </submittedName>
</protein>
<dbReference type="AlphaFoldDB" id="A0A2M7FQ25"/>
<reference evidence="3" key="1">
    <citation type="submission" date="2017-09" db="EMBL/GenBank/DDBJ databases">
        <title>Depth-based differentiation of microbial function through sediment-hosted aquifers and enrichment of novel symbionts in the deep terrestrial subsurface.</title>
        <authorList>
            <person name="Probst A.J."/>
            <person name="Ladd B."/>
            <person name="Jarett J.K."/>
            <person name="Geller-Mcgrath D.E."/>
            <person name="Sieber C.M.K."/>
            <person name="Emerson J.B."/>
            <person name="Anantharaman K."/>
            <person name="Thomas B.C."/>
            <person name="Malmstrom R."/>
            <person name="Stieglmeier M."/>
            <person name="Klingl A."/>
            <person name="Woyke T."/>
            <person name="Ryan C.M."/>
            <person name="Banfield J.F."/>
        </authorList>
    </citation>
    <scope>NUCLEOTIDE SEQUENCE [LARGE SCALE GENOMIC DNA]</scope>
</reference>
<accession>A0A2M7FQ25</accession>
<sequence>MHILGTGYTILPKTAHNDRGEMADRDHGVNNAWISSKNRATALSSLNLLTQSPYIFLSPLLGMMIDRSSPNMFAWWLGVGIVSGLGFTYLRQILGKRYNDLNH</sequence>
<dbReference type="Proteomes" id="UP000230556">
    <property type="component" value="Unassembled WGS sequence"/>
</dbReference>
<evidence type="ECO:0000313" key="2">
    <source>
        <dbReference type="EMBL" id="PIW07827.1"/>
    </source>
</evidence>
<proteinExistence type="predicted"/>
<keyword evidence="1" id="KW-1133">Transmembrane helix</keyword>
<gene>
    <name evidence="2" type="ORF">COW38_02140</name>
</gene>
<feature type="transmembrane region" description="Helical" evidence="1">
    <location>
        <begin position="73"/>
        <end position="90"/>
    </location>
</feature>
<keyword evidence="1" id="KW-0812">Transmembrane</keyword>
<evidence type="ECO:0000256" key="1">
    <source>
        <dbReference type="SAM" id="Phobius"/>
    </source>
</evidence>
<comment type="caution">
    <text evidence="2">The sequence shown here is derived from an EMBL/GenBank/DDBJ whole genome shotgun (WGS) entry which is preliminary data.</text>
</comment>
<organism evidence="2 3">
    <name type="scientific">Candidatus Collierbacteria bacterium CG17_big_fil_post_rev_8_21_14_2_50_45_7</name>
    <dbReference type="NCBI Taxonomy" id="1974536"/>
    <lineage>
        <taxon>Bacteria</taxon>
        <taxon>Candidatus Collieribacteriota</taxon>
    </lineage>
</organism>
<dbReference type="EMBL" id="PFFO01000094">
    <property type="protein sequence ID" value="PIW07827.1"/>
    <property type="molecule type" value="Genomic_DNA"/>
</dbReference>
<evidence type="ECO:0000313" key="3">
    <source>
        <dbReference type="Proteomes" id="UP000230556"/>
    </source>
</evidence>